<feature type="compositionally biased region" description="Pro residues" evidence="2">
    <location>
        <begin position="346"/>
        <end position="355"/>
    </location>
</feature>
<feature type="compositionally biased region" description="Basic and acidic residues" evidence="2">
    <location>
        <begin position="1516"/>
        <end position="1531"/>
    </location>
</feature>
<dbReference type="PANTHER" id="PTHR21553:SF26">
    <property type="entry name" value="ALMS MOTIF DOMAIN-CONTAINING PROTEIN"/>
    <property type="match status" value="1"/>
</dbReference>
<feature type="region of interest" description="Disordered" evidence="2">
    <location>
        <begin position="1435"/>
        <end position="1531"/>
    </location>
</feature>
<feature type="compositionally biased region" description="Polar residues" evidence="2">
    <location>
        <begin position="1497"/>
        <end position="1513"/>
    </location>
</feature>
<gene>
    <name evidence="3" type="ORF">KUTeg_012308</name>
</gene>
<feature type="region of interest" description="Disordered" evidence="2">
    <location>
        <begin position="765"/>
        <end position="787"/>
    </location>
</feature>
<dbReference type="EMBL" id="JARBDR010000640">
    <property type="protein sequence ID" value="KAJ8310443.1"/>
    <property type="molecule type" value="Genomic_DNA"/>
</dbReference>
<reference evidence="3 4" key="1">
    <citation type="submission" date="2022-12" db="EMBL/GenBank/DDBJ databases">
        <title>Chromosome-level genome of Tegillarca granosa.</title>
        <authorList>
            <person name="Kim J."/>
        </authorList>
    </citation>
    <scope>NUCLEOTIDE SEQUENCE [LARGE SCALE GENOMIC DNA]</scope>
    <source>
        <strain evidence="3">Teg-2019</strain>
        <tissue evidence="3">Adductor muscle</tissue>
    </source>
</reference>
<evidence type="ECO:0000313" key="3">
    <source>
        <dbReference type="EMBL" id="KAJ8310443.1"/>
    </source>
</evidence>
<feature type="compositionally biased region" description="Low complexity" evidence="2">
    <location>
        <begin position="1363"/>
        <end position="1374"/>
    </location>
</feature>
<feature type="compositionally biased region" description="Polar residues" evidence="2">
    <location>
        <begin position="1140"/>
        <end position="1176"/>
    </location>
</feature>
<feature type="region of interest" description="Disordered" evidence="2">
    <location>
        <begin position="1582"/>
        <end position="1644"/>
    </location>
</feature>
<name>A0ABQ9EZ59_TEGGR</name>
<feature type="coiled-coil region" evidence="1">
    <location>
        <begin position="198"/>
        <end position="228"/>
    </location>
</feature>
<feature type="region of interest" description="Disordered" evidence="2">
    <location>
        <begin position="1795"/>
        <end position="1822"/>
    </location>
</feature>
<feature type="coiled-coil region" evidence="1">
    <location>
        <begin position="79"/>
        <end position="106"/>
    </location>
</feature>
<feature type="compositionally biased region" description="Polar residues" evidence="2">
    <location>
        <begin position="1405"/>
        <end position="1418"/>
    </location>
</feature>
<dbReference type="PANTHER" id="PTHR21553">
    <property type="entry name" value="ALMS1-RELATED"/>
    <property type="match status" value="1"/>
</dbReference>
<comment type="caution">
    <text evidence="3">The sequence shown here is derived from an EMBL/GenBank/DDBJ whole genome shotgun (WGS) entry which is preliminary data.</text>
</comment>
<feature type="compositionally biased region" description="Polar residues" evidence="2">
    <location>
        <begin position="1596"/>
        <end position="1607"/>
    </location>
</feature>
<accession>A0ABQ9EZ59</accession>
<sequence>MIDCVCKTYFHIFGLTCMWYSIVMEGLMCKIKELTFLLEGSRMRAKKGRYRLSPNEEAQLLKEETEKRRRLRILQVREQAKQNASKDQLEREKDEKVRQLETQYENCLRSIGHGQKDAGDQIDQDEERQMLMDGKAALEVEKNRAAQIAALPPPPPDPLKEINLQQNQKKLIKTTNADAFSTTYYHMSQDYAIDKADVDQQENARLAAEEEQEKIELEQLELKRLHNDRMARARVRHQHALQKEMLKHDYDKMMMDLSDLQRSDRDRRQKVVANIPKQVFEPPYKRLEDREDNQKVMEEAFEDMYMAETNYVGDISLALDPHPPPESSSVGGDSLSESGLTEGTPIPEPSLPRIPPVLRDMTNMPRQAAEKSPQKKPEKVLRKLMDKIKSQREEHHSKSVNDLPEHDVTNQPIRDDHIPTLSEYTISEKSSPGDPHERLKYSPPEKQARVQKDILHIPTGTPTAVQPGAPVHNGKDTLMHPMETAAHIRQEAVKPGDEVYPGQSETKKTVDNIMEQQRQIEEQRRELEEKLKILEQQQRSLSGSLSMTTGTIVTSVPSTGPIPTASVPVYTVGAFPTTSAMINTGYPSAFIPPTSGSVHLSSAGLIAHFSGPTQPQTLPHQFSTGAFQPFTDTNKAFSGPLSGVPNYTKSLEPEVRDYLSPAAKERESPVYMSSLPMKTSWNGVPVSRDDKYSLDLSKVREYQNNLLTKHEHSKQILAQTRVEIERRRQELLKRFPQLDIRPMGASQFSSTAGLNLSQPGLYQVPDAGLKPAAHTTTSRSPGKSSVTNLVSSLASDPYYASRLTETKDGKQEVQDVSKVSKPGTLQSDSVPKPSGTKFDGIRKSLPFDVDDSLQESPYRIHGNIVSAARSESEITTESDMSALKEDMDESAISSSTDRGSPALPGRRSGHTSESDSSLLSAARDRNEFFEKRQEDLKKQLREIQKQKDQIVQRHKVGQQKLQAQQDLLRDKMLYTQSFNAIDSLSSATNTEDDEYMDDVTSKQDPGSSKLSIPLYRPTQNLAEHRPHDLSTIQEVDTPRSARKSFGSGRPSLSSNTSSVSRRSLDFNQPSTLKPEERDHDTVTPTERRIAGDTGYQTAKIDDIISKAREFNPAVMEKLKKQTNDIFSNLNDDSYRDDSLPQKSGVSGSFMSLSTGPLTPESMSTGPVDDTSMSISSQPASDRLAFKYVSQSGRDEGAGRPVNASSSFKSSWASELSPYTDKQRCGASFDSKTDGSFKYLKPSSDKSFDSEMSNFLQDGTQDSSGKFSNLEVNRGSGTDHSQKLQVDRSYDVLHLRDSSASEYYSLPPGLYGRKDSLDRKTLTDVSERPSSEDMSQYSLPDNYKSSDKFSEMSQYSLSDKTDSRVSVSARSASELRSSDVSGITLPSGKDSADFAGSINVSDKHSSQFTDNLSQISEPRNVTEKYSDLSQYTFSEKPDQAISVSDNQKSAAELSQHTMFSPRSNLSKDLPARQSPIGDFDISSSSAGKGKGDNEDYAESTTTWSEDATTPSSSHKNYKIERPDVSIEQRDKLRDEISDFSSKQISHRESVEKPTFGRKLDFTSSTPFVSDSMLPTASKFSDLSQYTISPDSSDKTESTSANDRQSLPFQSLADDKPFSAYSMKTDTPSMTELRREASSHLSTSSAASGSLTQYTSGFITKTPLSQHTIPSDTSLNGDRSLIQRTIHTNEDPSLSQYDIQSDVDPSLSQYTINSDKNKQKEDLSLTQYSMDKTENNITHDAAANMSDAKGISSLSQYSITSEEDDSFVQKKFANLDQLILESRNLIEKHKELVSRNRDLEDKVRSRGSTPEKKPRTMDFQDGYRGHVPEFNLMEQSSRTSMPSTIQYDTTAGPSGLNFLSGVSNYSSNAKLPESSMLTGTEHKASDVSTHSADGQKEQETGITDEPDLTLVTVSSEVSMVEDVSQVSSGASEHGESVLSFEKHEQSLADDDSPRDDVFDSKKDLNLQEAFMLHKQRFMNAASEIRSRSMDEGSQQHDAGGRDIFRAIPVMVSPTVSLSMQFNSSQELKFNKPPVSWSKDEDMMKDKPSEKEQVSSKPAGRTKVPPPVPKKPQKPVPTERSKSLNKALQPRKSEPKKHAVVSPEKPGAISLGDLISSTKDLGPQSLKKTEVRKPVLSPRSFPSSSMKTSKPSATSVVHSEATSKKPAATGGALSKTLSSWKKSRAVKSTAVPSLPQKSSDLPSTGVKVLPKDKPPSMSSEEYESNMSNKLIVLSVKIDLNFILYFRYLASKAYNPRLFRLNRSLEETDTKVKKTTEDKHKQAAANREKVKEFQKKLQENIRKKQQQRKDKK</sequence>
<dbReference type="Proteomes" id="UP001217089">
    <property type="component" value="Unassembled WGS sequence"/>
</dbReference>
<feature type="compositionally biased region" description="Low complexity" evidence="2">
    <location>
        <begin position="1049"/>
        <end position="1061"/>
    </location>
</feature>
<evidence type="ECO:0000256" key="2">
    <source>
        <dbReference type="SAM" id="MobiDB-lite"/>
    </source>
</evidence>
<keyword evidence="4" id="KW-1185">Reference proteome</keyword>
<feature type="region of interest" description="Disordered" evidence="2">
    <location>
        <begin position="1243"/>
        <end position="1284"/>
    </location>
</feature>
<feature type="region of interest" description="Disordered" evidence="2">
    <location>
        <begin position="1402"/>
        <end position="1422"/>
    </location>
</feature>
<organism evidence="3 4">
    <name type="scientific">Tegillarca granosa</name>
    <name type="common">Malaysian cockle</name>
    <name type="synonym">Anadara granosa</name>
    <dbReference type="NCBI Taxonomy" id="220873"/>
    <lineage>
        <taxon>Eukaryota</taxon>
        <taxon>Metazoa</taxon>
        <taxon>Spiralia</taxon>
        <taxon>Lophotrochozoa</taxon>
        <taxon>Mollusca</taxon>
        <taxon>Bivalvia</taxon>
        <taxon>Autobranchia</taxon>
        <taxon>Pteriomorphia</taxon>
        <taxon>Arcoida</taxon>
        <taxon>Arcoidea</taxon>
        <taxon>Arcidae</taxon>
        <taxon>Tegillarca</taxon>
    </lineage>
</organism>
<feature type="region of interest" description="Disordered" evidence="2">
    <location>
        <begin position="2027"/>
        <end position="2221"/>
    </location>
</feature>
<feature type="compositionally biased region" description="Polar residues" evidence="2">
    <location>
        <begin position="1249"/>
        <end position="1278"/>
    </location>
</feature>
<feature type="compositionally biased region" description="Polar residues" evidence="2">
    <location>
        <begin position="774"/>
        <end position="787"/>
    </location>
</feature>
<proteinExistence type="predicted"/>
<feature type="region of interest" description="Disordered" evidence="2">
    <location>
        <begin position="1314"/>
        <end position="1387"/>
    </location>
</feature>
<feature type="region of interest" description="Disordered" evidence="2">
    <location>
        <begin position="806"/>
        <end position="843"/>
    </location>
</feature>
<feature type="region of interest" description="Disordered" evidence="2">
    <location>
        <begin position="868"/>
        <end position="921"/>
    </location>
</feature>
<feature type="compositionally biased region" description="Basic and acidic residues" evidence="2">
    <location>
        <begin position="1073"/>
        <end position="1084"/>
    </location>
</feature>
<feature type="coiled-coil region" evidence="1">
    <location>
        <begin position="506"/>
        <end position="544"/>
    </location>
</feature>
<evidence type="ECO:0000313" key="4">
    <source>
        <dbReference type="Proteomes" id="UP001217089"/>
    </source>
</evidence>
<protein>
    <submittedName>
        <fullName evidence="3">Uncharacterized protein</fullName>
    </submittedName>
</protein>
<feature type="region of interest" description="Disordered" evidence="2">
    <location>
        <begin position="1873"/>
        <end position="1902"/>
    </location>
</feature>
<feature type="compositionally biased region" description="Basic residues" evidence="2">
    <location>
        <begin position="2299"/>
        <end position="2308"/>
    </location>
</feature>
<feature type="compositionally biased region" description="Basic and acidic residues" evidence="2">
    <location>
        <begin position="806"/>
        <end position="815"/>
    </location>
</feature>
<feature type="compositionally biased region" description="Low complexity" evidence="2">
    <location>
        <begin position="327"/>
        <end position="340"/>
    </location>
</feature>
<feature type="region of interest" description="Disordered" evidence="2">
    <location>
        <begin position="1129"/>
        <end position="1176"/>
    </location>
</feature>
<feature type="region of interest" description="Disordered" evidence="2">
    <location>
        <begin position="989"/>
        <end position="1084"/>
    </location>
</feature>
<feature type="compositionally biased region" description="Basic and acidic residues" evidence="2">
    <location>
        <begin position="389"/>
        <end position="418"/>
    </location>
</feature>
<feature type="region of interest" description="Disordered" evidence="2">
    <location>
        <begin position="2266"/>
        <end position="2308"/>
    </location>
</feature>
<feature type="compositionally biased region" description="Polar residues" evidence="2">
    <location>
        <begin position="2137"/>
        <end position="2154"/>
    </location>
</feature>
<feature type="region of interest" description="Disordered" evidence="2">
    <location>
        <begin position="316"/>
        <end position="358"/>
    </location>
</feature>
<feature type="compositionally biased region" description="Basic and acidic residues" evidence="2">
    <location>
        <begin position="1314"/>
        <end position="1330"/>
    </location>
</feature>
<feature type="region of interest" description="Disordered" evidence="2">
    <location>
        <begin position="389"/>
        <end position="419"/>
    </location>
</feature>
<keyword evidence="1" id="KW-0175">Coiled coil</keyword>
<feature type="compositionally biased region" description="Basic and acidic residues" evidence="2">
    <location>
        <begin position="2035"/>
        <end position="2051"/>
    </location>
</feature>
<feature type="compositionally biased region" description="Basic and acidic residues" evidence="2">
    <location>
        <begin position="2266"/>
        <end position="2298"/>
    </location>
</feature>
<feature type="compositionally biased region" description="Polar residues" evidence="2">
    <location>
        <begin position="1440"/>
        <end position="1465"/>
    </location>
</feature>
<evidence type="ECO:0000256" key="1">
    <source>
        <dbReference type="SAM" id="Coils"/>
    </source>
</evidence>